<protein>
    <submittedName>
        <fullName evidence="3">Sirohydrochlorin ferrochelatase</fullName>
    </submittedName>
</protein>
<dbReference type="PANTHER" id="PTHR33542">
    <property type="entry name" value="SIROHYDROCHLORIN FERROCHELATASE, CHLOROPLASTIC"/>
    <property type="match status" value="1"/>
</dbReference>
<evidence type="ECO:0000256" key="2">
    <source>
        <dbReference type="ARBA" id="ARBA00023239"/>
    </source>
</evidence>
<dbReference type="GO" id="GO:0046872">
    <property type="term" value="F:metal ion binding"/>
    <property type="evidence" value="ECO:0007669"/>
    <property type="project" value="UniProtKB-KW"/>
</dbReference>
<dbReference type="eggNOG" id="COG2138">
    <property type="taxonomic scope" value="Bacteria"/>
</dbReference>
<proteinExistence type="predicted"/>
<evidence type="ECO:0000256" key="1">
    <source>
        <dbReference type="ARBA" id="ARBA00022723"/>
    </source>
</evidence>
<comment type="caution">
    <text evidence="3">The sequence shown here is derived from an EMBL/GenBank/DDBJ whole genome shotgun (WGS) entry which is preliminary data.</text>
</comment>
<reference evidence="4" key="2">
    <citation type="submission" date="2014-05" db="EMBL/GenBank/DDBJ databases">
        <title>Draft genome sequence of Virgibacillus massiliensis Vm-5.</title>
        <authorList>
            <person name="Khelaifia S."/>
            <person name="Croce O."/>
            <person name="Lagier J.C."/>
            <person name="Raoult D."/>
        </authorList>
    </citation>
    <scope>NUCLEOTIDE SEQUENCE [LARGE SCALE GENOMIC DNA]</scope>
    <source>
        <strain evidence="4">Vm-5</strain>
    </source>
</reference>
<dbReference type="EMBL" id="CCDP010000001">
    <property type="protein sequence ID" value="CDQ37900.1"/>
    <property type="molecule type" value="Genomic_DNA"/>
</dbReference>
<evidence type="ECO:0000313" key="4">
    <source>
        <dbReference type="Proteomes" id="UP000028875"/>
    </source>
</evidence>
<dbReference type="Proteomes" id="UP000028875">
    <property type="component" value="Unassembled WGS sequence"/>
</dbReference>
<keyword evidence="4" id="KW-1185">Reference proteome</keyword>
<accession>A0A024Q6R2</accession>
<dbReference type="RefSeq" id="WP_038241655.1">
    <property type="nucleotide sequence ID" value="NZ_BNER01000001.1"/>
</dbReference>
<dbReference type="GO" id="GO:0016829">
    <property type="term" value="F:lyase activity"/>
    <property type="evidence" value="ECO:0007669"/>
    <property type="project" value="UniProtKB-KW"/>
</dbReference>
<dbReference type="STRING" id="1462526.BN990_00166"/>
<gene>
    <name evidence="3" type="primary">sirB</name>
    <name evidence="3" type="ORF">BN990_00166</name>
</gene>
<dbReference type="CDD" id="cd03414">
    <property type="entry name" value="CbiX_SirB_C"/>
    <property type="match status" value="1"/>
</dbReference>
<dbReference type="CDD" id="cd03416">
    <property type="entry name" value="CbiX_SirB_N"/>
    <property type="match status" value="1"/>
</dbReference>
<dbReference type="Gene3D" id="3.40.50.1400">
    <property type="match status" value="2"/>
</dbReference>
<dbReference type="InterPro" id="IPR050963">
    <property type="entry name" value="Sirohydro_Cobaltochel/CbiX"/>
</dbReference>
<dbReference type="AlphaFoldDB" id="A0A024Q6R2"/>
<dbReference type="SUPFAM" id="SSF53800">
    <property type="entry name" value="Chelatase"/>
    <property type="match status" value="1"/>
</dbReference>
<dbReference type="InterPro" id="IPR002762">
    <property type="entry name" value="CbiX-like"/>
</dbReference>
<reference evidence="3 4" key="1">
    <citation type="submission" date="2014-03" db="EMBL/GenBank/DDBJ databases">
        <authorList>
            <person name="Urmite Genomes U."/>
        </authorList>
    </citation>
    <scope>NUCLEOTIDE SEQUENCE [LARGE SCALE GENOMIC DNA]</scope>
    <source>
        <strain evidence="3 4">Vm-5</strain>
    </source>
</reference>
<keyword evidence="1" id="KW-0479">Metal-binding</keyword>
<name>A0A024Q6R2_9BACI</name>
<sequence>MQGVLYVSHGSRYATTKSEVNQFIADVKVEIPIHLQEICYLELADPDIHQGINNLVLQGATAIAVIPVLLLRAGHYYQDIPEIINQQKAMYPHVSFSYGQPLGVQNRLTSILAERIKETNRPIDPNAKVFVVGRGSSNPQTKKDMEAIADRLQAFIGVDQVEACYLAACDPSFETMLEKAVAGESAQIIIVPYIWFTGFLTRFMNEKVAELDNHGKEILLCKHLGAHVAMKQALRDRVIEAVS</sequence>
<dbReference type="OrthoDB" id="9797895at2"/>
<dbReference type="Pfam" id="PF01903">
    <property type="entry name" value="CbiX"/>
    <property type="match status" value="2"/>
</dbReference>
<evidence type="ECO:0000313" key="3">
    <source>
        <dbReference type="EMBL" id="CDQ37900.1"/>
    </source>
</evidence>
<keyword evidence="2" id="KW-0456">Lyase</keyword>
<organism evidence="3 4">
    <name type="scientific">Virgibacillus massiliensis</name>
    <dbReference type="NCBI Taxonomy" id="1462526"/>
    <lineage>
        <taxon>Bacteria</taxon>
        <taxon>Bacillati</taxon>
        <taxon>Bacillota</taxon>
        <taxon>Bacilli</taxon>
        <taxon>Bacillales</taxon>
        <taxon>Bacillaceae</taxon>
        <taxon>Virgibacillus</taxon>
    </lineage>
</organism>
<dbReference type="PANTHER" id="PTHR33542:SF3">
    <property type="entry name" value="SIROHYDROCHLORIN FERROCHELATASE, CHLOROPLASTIC"/>
    <property type="match status" value="1"/>
</dbReference>